<sequence>MFNLNCQNYKHYKLPITINPLEYGKLIIKIDNIIVSQINMTNIALIRQFDRINNVKIFKEGDFLFEYSDHIINENNFIRSLENNKFTFENNTLIRTTTEIIKKCDYKIK</sequence>
<dbReference type="AlphaFoldDB" id="A0A2Z4M952"/>
<name>A0A2Z4M952_9AGAM</name>
<evidence type="ECO:0000313" key="1">
    <source>
        <dbReference type="EMBL" id="AWX53029.1"/>
    </source>
</evidence>
<proteinExistence type="predicted"/>
<accession>A0A2Z4M952</accession>
<protein>
    <submittedName>
        <fullName evidence="1">Uncharacterized protein</fullName>
    </submittedName>
</protein>
<dbReference type="GeneID" id="37500670"/>
<dbReference type="RefSeq" id="YP_009498243.1">
    <property type="nucleotide sequence ID" value="NC_038056.1"/>
</dbReference>
<reference evidence="1" key="1">
    <citation type="journal article" date="2019" name="Int. J. Biol. Macromol.">
        <title>Characterization and comparative analysis of six complete mitochondrial genomes from ectomycorrhizal fungi of the Lactarius genus and phylogenetic analysis of the Agaricomycetes.</title>
        <authorList>
            <person name="Li Q."/>
            <person name="Wang Q."/>
            <person name="Jin X."/>
            <person name="Chen Z."/>
            <person name="Xiong C."/>
            <person name="Li P."/>
            <person name="Liu Q."/>
            <person name="Huang W."/>
        </authorList>
    </citation>
    <scope>NUCLEOTIDE SEQUENCE</scope>
</reference>
<dbReference type="EMBL" id="MH319479">
    <property type="protein sequence ID" value="AWX53029.1"/>
    <property type="molecule type" value="Genomic_DNA"/>
</dbReference>
<organism evidence="1">
    <name type="scientific">Lactifluus piperatus</name>
    <dbReference type="NCBI Taxonomy" id="71966"/>
    <lineage>
        <taxon>Eukaryota</taxon>
        <taxon>Fungi</taxon>
        <taxon>Dikarya</taxon>
        <taxon>Basidiomycota</taxon>
        <taxon>Agaricomycotina</taxon>
        <taxon>Agaricomycetes</taxon>
        <taxon>Russulales</taxon>
        <taxon>Russulaceae</taxon>
        <taxon>Lactifluus</taxon>
    </lineage>
</organism>
<keyword evidence="1" id="KW-0496">Mitochondrion</keyword>
<gene>
    <name evidence="1" type="primary">orf109</name>
</gene>
<geneLocation type="mitochondrion" evidence="1"/>